<protein>
    <submittedName>
        <fullName evidence="4">Uncharacterized protein DUF3152</fullName>
    </submittedName>
</protein>
<feature type="domain" description="DUF3152" evidence="3">
    <location>
        <begin position="112"/>
        <end position="287"/>
    </location>
</feature>
<gene>
    <name evidence="4" type="ORF">FHX34_104257</name>
</gene>
<dbReference type="AlphaFoldDB" id="A0A561VQR8"/>
<evidence type="ECO:0000259" key="3">
    <source>
        <dbReference type="Pfam" id="PF11350"/>
    </source>
</evidence>
<feature type="transmembrane region" description="Helical" evidence="2">
    <location>
        <begin position="24"/>
        <end position="43"/>
    </location>
</feature>
<evidence type="ECO:0000256" key="2">
    <source>
        <dbReference type="SAM" id="Phobius"/>
    </source>
</evidence>
<accession>A0A561VQR8</accession>
<evidence type="ECO:0000313" key="5">
    <source>
        <dbReference type="Proteomes" id="UP000320239"/>
    </source>
</evidence>
<keyword evidence="2" id="KW-0812">Transmembrane</keyword>
<dbReference type="RefSeq" id="WP_122976182.1">
    <property type="nucleotide sequence ID" value="NZ_BOMX01000056.1"/>
</dbReference>
<proteinExistence type="predicted"/>
<feature type="compositionally biased region" description="Low complexity" evidence="1">
    <location>
        <begin position="47"/>
        <end position="85"/>
    </location>
</feature>
<dbReference type="Proteomes" id="UP000320239">
    <property type="component" value="Unassembled WGS sequence"/>
</dbReference>
<evidence type="ECO:0000256" key="1">
    <source>
        <dbReference type="SAM" id="MobiDB-lite"/>
    </source>
</evidence>
<keyword evidence="2" id="KW-0472">Membrane</keyword>
<dbReference type="OrthoDB" id="9779865at2"/>
<feature type="region of interest" description="Disordered" evidence="1">
    <location>
        <begin position="47"/>
        <end position="103"/>
    </location>
</feature>
<keyword evidence="2" id="KW-1133">Transmembrane helix</keyword>
<name>A0A561VQR8_ACTTI</name>
<dbReference type="Pfam" id="PF11350">
    <property type="entry name" value="DUF3152"/>
    <property type="match status" value="1"/>
</dbReference>
<sequence length="308" mass="31980">MIAPVASVHEPETPPPTEDRWRQWWLALFAVTMVLLTVVTVAARHGGSPAAPAAATPSSAAPSAAAPLAPASPAAAAPTPAAVLPSGPPAPAPAAPSAASAGPGPEVLQIAGAVPAHGSGDFQYAVKRGPVLGSGGPVRRFRVAVEKGSGEDPEAFAAQVVSTLGDPRSWIGDRTLRLRMVGGGEPADFTVYLATRDTAGRMCQRGGTNIRIGGVPYTSCRTPGQAIINLDRYRKSARPYLAARVPLAVYRNYVINHEVGHELGHHHEGCPRPGGPAPVMVQQTLTLRGCVPYAWPRRDGKPFAGPRL</sequence>
<dbReference type="InterPro" id="IPR022603">
    <property type="entry name" value="DUF3152"/>
</dbReference>
<dbReference type="EMBL" id="VIWY01000004">
    <property type="protein sequence ID" value="TWG13964.1"/>
    <property type="molecule type" value="Genomic_DNA"/>
</dbReference>
<reference evidence="4 5" key="1">
    <citation type="submission" date="2019-06" db="EMBL/GenBank/DDBJ databases">
        <title>Sequencing the genomes of 1000 actinobacteria strains.</title>
        <authorList>
            <person name="Klenk H.-P."/>
        </authorList>
    </citation>
    <scope>NUCLEOTIDE SEQUENCE [LARGE SCALE GENOMIC DNA]</scope>
    <source>
        <strain evidence="4 5">DSM 43866</strain>
    </source>
</reference>
<organism evidence="4 5">
    <name type="scientific">Actinoplanes teichomyceticus</name>
    <dbReference type="NCBI Taxonomy" id="1867"/>
    <lineage>
        <taxon>Bacteria</taxon>
        <taxon>Bacillati</taxon>
        <taxon>Actinomycetota</taxon>
        <taxon>Actinomycetes</taxon>
        <taxon>Micromonosporales</taxon>
        <taxon>Micromonosporaceae</taxon>
        <taxon>Actinoplanes</taxon>
    </lineage>
</organism>
<keyword evidence="5" id="KW-1185">Reference proteome</keyword>
<comment type="caution">
    <text evidence="4">The sequence shown here is derived from an EMBL/GenBank/DDBJ whole genome shotgun (WGS) entry which is preliminary data.</text>
</comment>
<dbReference type="SUPFAM" id="SSF55486">
    <property type="entry name" value="Metalloproteases ('zincins'), catalytic domain"/>
    <property type="match status" value="1"/>
</dbReference>
<evidence type="ECO:0000313" key="4">
    <source>
        <dbReference type="EMBL" id="TWG13964.1"/>
    </source>
</evidence>